<feature type="region of interest" description="Disordered" evidence="4">
    <location>
        <begin position="1"/>
        <end position="78"/>
    </location>
</feature>
<evidence type="ECO:0000313" key="6">
    <source>
        <dbReference type="Proteomes" id="UP001148786"/>
    </source>
</evidence>
<accession>A0A9W8K2M8</accession>
<dbReference type="PROSITE" id="PS50082">
    <property type="entry name" value="WD_REPEATS_2"/>
    <property type="match status" value="1"/>
</dbReference>
<comment type="caution">
    <text evidence="5">The sequence shown here is derived from an EMBL/GenBank/DDBJ whole genome shotgun (WGS) entry which is preliminary data.</text>
</comment>
<dbReference type="Pfam" id="PF00400">
    <property type="entry name" value="WD40"/>
    <property type="match status" value="1"/>
</dbReference>
<name>A0A9W8K2M8_9AGAR</name>
<evidence type="ECO:0000256" key="3">
    <source>
        <dbReference type="PROSITE-ProRule" id="PRU00221"/>
    </source>
</evidence>
<evidence type="ECO:0000256" key="2">
    <source>
        <dbReference type="ARBA" id="ARBA00022737"/>
    </source>
</evidence>
<dbReference type="InterPro" id="IPR036322">
    <property type="entry name" value="WD40_repeat_dom_sf"/>
</dbReference>
<evidence type="ECO:0000313" key="5">
    <source>
        <dbReference type="EMBL" id="KAJ3510711.1"/>
    </source>
</evidence>
<evidence type="ECO:0000256" key="4">
    <source>
        <dbReference type="SAM" id="MobiDB-lite"/>
    </source>
</evidence>
<keyword evidence="1 3" id="KW-0853">WD repeat</keyword>
<organism evidence="5 6">
    <name type="scientific">Agrocybe chaxingu</name>
    <dbReference type="NCBI Taxonomy" id="84603"/>
    <lineage>
        <taxon>Eukaryota</taxon>
        <taxon>Fungi</taxon>
        <taxon>Dikarya</taxon>
        <taxon>Basidiomycota</taxon>
        <taxon>Agaricomycotina</taxon>
        <taxon>Agaricomycetes</taxon>
        <taxon>Agaricomycetidae</taxon>
        <taxon>Agaricales</taxon>
        <taxon>Agaricineae</taxon>
        <taxon>Strophariaceae</taxon>
        <taxon>Agrocybe</taxon>
    </lineage>
</organism>
<dbReference type="PANTHER" id="PTHR44675:SF1">
    <property type="entry name" value="P21-ACTIVATED PROTEIN KINASE-INTERACTING PROTEIN 1"/>
    <property type="match status" value="1"/>
</dbReference>
<dbReference type="InterPro" id="IPR001680">
    <property type="entry name" value="WD40_rpt"/>
</dbReference>
<dbReference type="SMART" id="SM00320">
    <property type="entry name" value="WD40"/>
    <property type="match status" value="1"/>
</dbReference>
<dbReference type="Proteomes" id="UP001148786">
    <property type="component" value="Unassembled WGS sequence"/>
</dbReference>
<dbReference type="InterPro" id="IPR015943">
    <property type="entry name" value="WD40/YVTN_repeat-like_dom_sf"/>
</dbReference>
<proteinExistence type="predicted"/>
<evidence type="ECO:0000256" key="1">
    <source>
        <dbReference type="ARBA" id="ARBA00022574"/>
    </source>
</evidence>
<feature type="compositionally biased region" description="Basic and acidic residues" evidence="4">
    <location>
        <begin position="66"/>
        <end position="78"/>
    </location>
</feature>
<dbReference type="PROSITE" id="PS00678">
    <property type="entry name" value="WD_REPEATS_1"/>
    <property type="match status" value="1"/>
</dbReference>
<feature type="repeat" description="WD" evidence="3">
    <location>
        <begin position="119"/>
        <end position="161"/>
    </location>
</feature>
<dbReference type="InterPro" id="IPR051959">
    <property type="entry name" value="PAK1-Kinase_Regulator"/>
</dbReference>
<dbReference type="OrthoDB" id="308449at2759"/>
<dbReference type="SUPFAM" id="SSF50978">
    <property type="entry name" value="WD40 repeat-like"/>
    <property type="match status" value="1"/>
</dbReference>
<dbReference type="EMBL" id="JANKHO010000378">
    <property type="protein sequence ID" value="KAJ3510711.1"/>
    <property type="molecule type" value="Genomic_DNA"/>
</dbReference>
<dbReference type="PANTHER" id="PTHR44675">
    <property type="entry name" value="PAK1 INTERACTING PROTEIN 1"/>
    <property type="match status" value="1"/>
</dbReference>
<protein>
    <submittedName>
        <fullName evidence="5">Uncharacterized protein</fullName>
    </submittedName>
</protein>
<reference evidence="5" key="1">
    <citation type="submission" date="2022-07" db="EMBL/GenBank/DDBJ databases">
        <title>Genome Sequence of Agrocybe chaxingu.</title>
        <authorList>
            <person name="Buettner E."/>
        </authorList>
    </citation>
    <scope>NUCLEOTIDE SEQUENCE</scope>
    <source>
        <strain evidence="5">MP-N11</strain>
    </source>
</reference>
<dbReference type="InterPro" id="IPR019775">
    <property type="entry name" value="WD40_repeat_CS"/>
</dbReference>
<sequence length="177" mass="19567">MLNSKGFTRHAKKVKLQTPLKGEKKRASSPNPEKQAHQPTGKDVAPIPQTPKGKEKSIEGNATPKAKREGKARNEEHALPTSFKLVAGSYEKLLYGLDGSVTLNDESKLEFHLKPIFIFPAHVSCIKAVAASPQGGKWLATGSADEIIKVWDLRRRKEIGGLMHHEGRFFLELLLLV</sequence>
<keyword evidence="2" id="KW-0677">Repeat</keyword>
<keyword evidence="6" id="KW-1185">Reference proteome</keyword>
<dbReference type="PROSITE" id="PS50294">
    <property type="entry name" value="WD_REPEATS_REGION"/>
    <property type="match status" value="1"/>
</dbReference>
<dbReference type="AlphaFoldDB" id="A0A9W8K2M8"/>
<dbReference type="Gene3D" id="2.130.10.10">
    <property type="entry name" value="YVTN repeat-like/Quinoprotein amine dehydrogenase"/>
    <property type="match status" value="1"/>
</dbReference>
<gene>
    <name evidence="5" type="ORF">NLJ89_g4523</name>
</gene>